<organism evidence="3 4">
    <name type="scientific">Lactobacillus amylovorus subsp. animalium DSM 16698</name>
    <dbReference type="NCBI Taxonomy" id="695563"/>
    <lineage>
        <taxon>Bacteria</taxon>
        <taxon>Bacillati</taxon>
        <taxon>Bacillota</taxon>
        <taxon>Bacilli</taxon>
        <taxon>Lactobacillales</taxon>
        <taxon>Lactobacillaceae</taxon>
        <taxon>Lactobacillus</taxon>
        <taxon>Lactobacillus amylovorus subsp. animalium</taxon>
    </lineage>
</organism>
<comment type="caution">
    <text evidence="3">The sequence shown here is derived from an EMBL/GenBank/DDBJ whole genome shotgun (WGS) entry which is preliminary data.</text>
</comment>
<dbReference type="EMBL" id="JQBQ01000045">
    <property type="protein sequence ID" value="KRN88316.1"/>
    <property type="molecule type" value="Genomic_DNA"/>
</dbReference>
<feature type="compositionally biased region" description="Basic residues" evidence="2">
    <location>
        <begin position="178"/>
        <end position="189"/>
    </location>
</feature>
<sequence>MAEELLTKSKIADVLGTNAMRVTRFAERNKINAVKKEGKRELFKLTQFNALKKELEAPEAKQEAQGHGFSKDDYILTLKKQLEDQKAQYEQIIESKEETISSLKETIATSQKSYDDMKDQLAVKDNQITALTKLTNNAQTLNLVDKDPKRIQAAHGDAETKPEQSSSSEKVNNYSTKKPSKKRWWQFGR</sequence>
<accession>A0A0R2KM78</accession>
<feature type="coiled-coil region" evidence="1">
    <location>
        <begin position="75"/>
        <end position="120"/>
    </location>
</feature>
<keyword evidence="1" id="KW-0175">Coiled coil</keyword>
<protein>
    <recommendedName>
        <fullName evidence="5">DUF536 domain-containing protein</fullName>
    </recommendedName>
</protein>
<feature type="compositionally biased region" description="Polar residues" evidence="2">
    <location>
        <begin position="163"/>
        <end position="177"/>
    </location>
</feature>
<dbReference type="Proteomes" id="UP000051529">
    <property type="component" value="Unassembled WGS sequence"/>
</dbReference>
<gene>
    <name evidence="3" type="ORF">IV44_GL001313</name>
</gene>
<evidence type="ECO:0008006" key="5">
    <source>
        <dbReference type="Google" id="ProtNLM"/>
    </source>
</evidence>
<evidence type="ECO:0000256" key="2">
    <source>
        <dbReference type="SAM" id="MobiDB-lite"/>
    </source>
</evidence>
<reference evidence="3 4" key="1">
    <citation type="journal article" date="2015" name="Genome Announc.">
        <title>Expanding the biotechnology potential of lactobacilli through comparative genomics of 213 strains and associated genera.</title>
        <authorList>
            <person name="Sun Z."/>
            <person name="Harris H.M."/>
            <person name="McCann A."/>
            <person name="Guo C."/>
            <person name="Argimon S."/>
            <person name="Zhang W."/>
            <person name="Yang X."/>
            <person name="Jeffery I.B."/>
            <person name="Cooney J.C."/>
            <person name="Kagawa T.F."/>
            <person name="Liu W."/>
            <person name="Song Y."/>
            <person name="Salvetti E."/>
            <person name="Wrobel A."/>
            <person name="Rasinkangas P."/>
            <person name="Parkhill J."/>
            <person name="Rea M.C."/>
            <person name="O'Sullivan O."/>
            <person name="Ritari J."/>
            <person name="Douillard F.P."/>
            <person name="Paul Ross R."/>
            <person name="Yang R."/>
            <person name="Briner A.E."/>
            <person name="Felis G.E."/>
            <person name="de Vos W.M."/>
            <person name="Barrangou R."/>
            <person name="Klaenhammer T.R."/>
            <person name="Caufield P.W."/>
            <person name="Cui Y."/>
            <person name="Zhang H."/>
            <person name="O'Toole P.W."/>
        </authorList>
    </citation>
    <scope>NUCLEOTIDE SEQUENCE [LARGE SCALE GENOMIC DNA]</scope>
    <source>
        <strain evidence="3 4">DSM 16698</strain>
    </source>
</reference>
<feature type="compositionally biased region" description="Basic and acidic residues" evidence="2">
    <location>
        <begin position="144"/>
        <end position="162"/>
    </location>
</feature>
<proteinExistence type="predicted"/>
<dbReference type="AlphaFoldDB" id="A0A0R2KM78"/>
<evidence type="ECO:0000313" key="4">
    <source>
        <dbReference type="Proteomes" id="UP000051529"/>
    </source>
</evidence>
<name>A0A0R2KM78_LACAM</name>
<feature type="region of interest" description="Disordered" evidence="2">
    <location>
        <begin position="143"/>
        <end position="189"/>
    </location>
</feature>
<evidence type="ECO:0000256" key="1">
    <source>
        <dbReference type="SAM" id="Coils"/>
    </source>
</evidence>
<evidence type="ECO:0000313" key="3">
    <source>
        <dbReference type="EMBL" id="KRN88316.1"/>
    </source>
</evidence>
<dbReference type="RefSeq" id="WP_236703004.1">
    <property type="nucleotide sequence ID" value="NZ_JQBQ01000045.1"/>
</dbReference>
<dbReference type="PATRIC" id="fig|695563.3.peg.1373"/>